<dbReference type="EMBL" id="NHRY01000063">
    <property type="protein sequence ID" value="PPQ36028.1"/>
    <property type="molecule type" value="Genomic_DNA"/>
</dbReference>
<protein>
    <submittedName>
        <fullName evidence="2">Uncharacterized protein</fullName>
    </submittedName>
</protein>
<name>A0A2S6NL73_RHOGL</name>
<accession>A0A2S6NL73</accession>
<keyword evidence="3" id="KW-1185">Reference proteome</keyword>
<evidence type="ECO:0000256" key="1">
    <source>
        <dbReference type="SAM" id="MobiDB-lite"/>
    </source>
</evidence>
<sequence>MPSRLERSNEVPHNTEPFRSLGADRRARIIAEQTLIVDFATDVAITALPSLIPLAADRGRAIETVQDIAGDTAAMSETTLRMLVRLRETLRCAPLSLGAAAREPAGKKAKAHPVPEPAAGG</sequence>
<evidence type="ECO:0000313" key="2">
    <source>
        <dbReference type="EMBL" id="PPQ36028.1"/>
    </source>
</evidence>
<reference evidence="2 3" key="1">
    <citation type="journal article" date="2018" name="Arch. Microbiol.">
        <title>New insights into the metabolic potential of the phototrophic purple bacterium Rhodopila globiformis DSM 161(T) from its draft genome sequence and evidence for a vanadium-dependent nitrogenase.</title>
        <authorList>
            <person name="Imhoff J.F."/>
            <person name="Rahn T."/>
            <person name="Kunzel S."/>
            <person name="Neulinger S.C."/>
        </authorList>
    </citation>
    <scope>NUCLEOTIDE SEQUENCE [LARGE SCALE GENOMIC DNA]</scope>
    <source>
        <strain evidence="2 3">DSM 161</strain>
    </source>
</reference>
<dbReference type="RefSeq" id="WP_104517921.1">
    <property type="nucleotide sequence ID" value="NZ_NHRY01000063.1"/>
</dbReference>
<evidence type="ECO:0000313" key="3">
    <source>
        <dbReference type="Proteomes" id="UP000239724"/>
    </source>
</evidence>
<dbReference type="AlphaFoldDB" id="A0A2S6NL73"/>
<organism evidence="2 3">
    <name type="scientific">Rhodopila globiformis</name>
    <name type="common">Rhodopseudomonas globiformis</name>
    <dbReference type="NCBI Taxonomy" id="1071"/>
    <lineage>
        <taxon>Bacteria</taxon>
        <taxon>Pseudomonadati</taxon>
        <taxon>Pseudomonadota</taxon>
        <taxon>Alphaproteobacteria</taxon>
        <taxon>Acetobacterales</taxon>
        <taxon>Acetobacteraceae</taxon>
        <taxon>Rhodopila</taxon>
    </lineage>
</organism>
<comment type="caution">
    <text evidence="2">The sequence shown here is derived from an EMBL/GenBank/DDBJ whole genome shotgun (WGS) entry which is preliminary data.</text>
</comment>
<gene>
    <name evidence="2" type="ORF">CCS01_05895</name>
</gene>
<proteinExistence type="predicted"/>
<dbReference type="Proteomes" id="UP000239724">
    <property type="component" value="Unassembled WGS sequence"/>
</dbReference>
<feature type="region of interest" description="Disordered" evidence="1">
    <location>
        <begin position="101"/>
        <end position="121"/>
    </location>
</feature>